<dbReference type="PANTHER" id="PTHR47292:SF1">
    <property type="entry name" value="TRANSCRIPTION ELONGATION FACTOR (TFIIS) FAMILY PROTEIN"/>
    <property type="match status" value="1"/>
</dbReference>
<feature type="region of interest" description="Disordered" evidence="2">
    <location>
        <begin position="956"/>
        <end position="1000"/>
    </location>
</feature>
<dbReference type="AlphaFoldDB" id="A0A7J7DLE4"/>
<keyword evidence="5" id="KW-1185">Reference proteome</keyword>
<dbReference type="Gene3D" id="1.20.930.10">
    <property type="entry name" value="Conserved domain common to transcription factors TFIIS, elongin A, CRSP70"/>
    <property type="match status" value="1"/>
</dbReference>
<organism evidence="4 5">
    <name type="scientific">Tripterygium wilfordii</name>
    <name type="common">Thunder God vine</name>
    <dbReference type="NCBI Taxonomy" id="458696"/>
    <lineage>
        <taxon>Eukaryota</taxon>
        <taxon>Viridiplantae</taxon>
        <taxon>Streptophyta</taxon>
        <taxon>Embryophyta</taxon>
        <taxon>Tracheophyta</taxon>
        <taxon>Spermatophyta</taxon>
        <taxon>Magnoliopsida</taxon>
        <taxon>eudicotyledons</taxon>
        <taxon>Gunneridae</taxon>
        <taxon>Pentapetalae</taxon>
        <taxon>rosids</taxon>
        <taxon>fabids</taxon>
        <taxon>Celastrales</taxon>
        <taxon>Celastraceae</taxon>
        <taxon>Tripterygium</taxon>
    </lineage>
</organism>
<dbReference type="Pfam" id="PF08711">
    <property type="entry name" value="Med26"/>
    <property type="match status" value="1"/>
</dbReference>
<dbReference type="OrthoDB" id="1595674at2759"/>
<dbReference type="Proteomes" id="UP000593562">
    <property type="component" value="Unassembled WGS sequence"/>
</dbReference>
<accession>A0A7J7DLE4</accession>
<feature type="region of interest" description="Disordered" evidence="2">
    <location>
        <begin position="489"/>
        <end position="544"/>
    </location>
</feature>
<keyword evidence="1" id="KW-0539">Nucleus</keyword>
<dbReference type="PANTHER" id="PTHR47292">
    <property type="entry name" value="TRANSCRIPTION ELONGATION FACTOR (TFIIS) FAMILY PROTEIN-RELATED"/>
    <property type="match status" value="1"/>
</dbReference>
<feature type="region of interest" description="Disordered" evidence="2">
    <location>
        <begin position="649"/>
        <end position="671"/>
    </location>
</feature>
<dbReference type="InterPro" id="IPR035441">
    <property type="entry name" value="TFIIS/LEDGF_dom_sf"/>
</dbReference>
<dbReference type="InParanoid" id="A0A7J7DLE4"/>
<dbReference type="EMBL" id="JAAARO010000006">
    <property type="protein sequence ID" value="KAF5747185.1"/>
    <property type="molecule type" value="Genomic_DNA"/>
</dbReference>
<feature type="domain" description="TFIIS N-terminal" evidence="3">
    <location>
        <begin position="74"/>
        <end position="154"/>
    </location>
</feature>
<comment type="caution">
    <text evidence="4">The sequence shown here is derived from an EMBL/GenBank/DDBJ whole genome shotgun (WGS) entry which is preliminary data.</text>
</comment>
<protein>
    <recommendedName>
        <fullName evidence="3">TFIIS N-terminal domain-containing protein</fullName>
    </recommendedName>
</protein>
<evidence type="ECO:0000256" key="2">
    <source>
        <dbReference type="SAM" id="MobiDB-lite"/>
    </source>
</evidence>
<feature type="region of interest" description="Disordered" evidence="2">
    <location>
        <begin position="187"/>
        <end position="206"/>
    </location>
</feature>
<reference evidence="4 5" key="1">
    <citation type="journal article" date="2020" name="Nat. Commun.">
        <title>Genome of Tripterygium wilfordii and identification of cytochrome P450 involved in triptolide biosynthesis.</title>
        <authorList>
            <person name="Tu L."/>
            <person name="Su P."/>
            <person name="Zhang Z."/>
            <person name="Gao L."/>
            <person name="Wang J."/>
            <person name="Hu T."/>
            <person name="Zhou J."/>
            <person name="Zhang Y."/>
            <person name="Zhao Y."/>
            <person name="Liu Y."/>
            <person name="Song Y."/>
            <person name="Tong Y."/>
            <person name="Lu Y."/>
            <person name="Yang J."/>
            <person name="Xu C."/>
            <person name="Jia M."/>
            <person name="Peters R.J."/>
            <person name="Huang L."/>
            <person name="Gao W."/>
        </authorList>
    </citation>
    <scope>NUCLEOTIDE SEQUENCE [LARGE SCALE GENOMIC DNA]</scope>
    <source>
        <strain evidence="5">cv. XIE 37</strain>
        <tissue evidence="4">Leaf</tissue>
    </source>
</reference>
<dbReference type="PROSITE" id="PS51319">
    <property type="entry name" value="TFIIS_N"/>
    <property type="match status" value="1"/>
</dbReference>
<feature type="region of interest" description="Disordered" evidence="2">
    <location>
        <begin position="414"/>
        <end position="443"/>
    </location>
</feature>
<sequence>MTLEDFFTLTEMKDGLTAPSRVEELVTVMRKEKDSDIVKNIGDATRQWAAVASTIAATDNKDCLDLFIQLNGLCFIDRWLKDAAKFSADTSDGLVEESLTALLRAVEKLHIGNERSVTSGISITVKNLLNHKSSQVQDRAKALFDSWKQGTVDEAVHGVVEGVAEFNVSLPDSEIIKPECVDVGNSVSKRNGNGENNSAEPTRSDTLVSSGVDCLKQEVAEDRNIQTHNEEPCFNVTCDQSKVEDRSSNLLTSSVQESTSVKEASPTGTMEGTNADDSKQSATEVQPEVLELNGTSNDEKPVLRLNNLPEKLSTRASFSSATGDEEVYCRNDVATAQDVVTEPTSQNKIDDVGDVRTPASVPKVGIDDIGSTSRHSAQILKTDGQCGSDDFQDLSSTECRLGKTERTVTSICQMEDDGVSEEDKEHSSNDEDEDVRNFSEISRSRIHARSPDMIDERSDMEVEYGIVDALEVARQVAQAVEREVVDYRERSCSSSMENTTEKVARQPGSPDSVDGKQELSAEIPPRDMPAGQISSAEAYPKDERLAKNTLDNMGSELGRDEHDVETSHVIKADQEPEVNTEKDLCDFDLNQDVGFDETEHIANPISAPISVPASRPIAASGSSAAPLHFEGNLGWKGSAATSAFRPASPRRIGYDKTLPAGGTSSGSSQRQFSLEFDLNVTDGGDDKIHEITGSEIPGSSALHTAESCKSERHKLDLNLTSDDGDAPPSDLRIEGWLFHNRNGHRSMSPASSSSTMQPSARNFDLNERPYLLNNTSSDQGFFVGKSSQSSSAYGGPKPDDPVISIMGTRVEVSRKNFMPQTTSLPNGKDLDTAMDAITAREGSILGMAPTVSYPQSNVFGYSGLTNAPTMSFSSAMYGPGPGGSFPYMVDSRGTPVVPQVVASAVPPYSHSPLWLSPMNGVVPPRPNFDLNSGFTVEGGNRDSGVFRQFLMPVQSRPMEEHLRTSSQPSSSSGAGGKRKEPDGGWEPFPFNYRNQQPPWR</sequence>
<dbReference type="GO" id="GO:0005634">
    <property type="term" value="C:nucleus"/>
    <property type="evidence" value="ECO:0007669"/>
    <property type="project" value="UniProtKB-SubCell"/>
</dbReference>
<evidence type="ECO:0000256" key="1">
    <source>
        <dbReference type="PROSITE-ProRule" id="PRU00649"/>
    </source>
</evidence>
<feature type="compositionally biased region" description="Polar residues" evidence="2">
    <location>
        <begin position="248"/>
        <end position="272"/>
    </location>
</feature>
<feature type="region of interest" description="Disordered" evidence="2">
    <location>
        <begin position="248"/>
        <end position="284"/>
    </location>
</feature>
<evidence type="ECO:0000259" key="3">
    <source>
        <dbReference type="PROSITE" id="PS51319"/>
    </source>
</evidence>
<evidence type="ECO:0000313" key="5">
    <source>
        <dbReference type="Proteomes" id="UP000593562"/>
    </source>
</evidence>
<name>A0A7J7DLE4_TRIWF</name>
<proteinExistence type="predicted"/>
<gene>
    <name evidence="4" type="ORF">HS088_TW06G01366</name>
</gene>
<evidence type="ECO:0000313" key="4">
    <source>
        <dbReference type="EMBL" id="KAF5747185.1"/>
    </source>
</evidence>
<dbReference type="FunCoup" id="A0A7J7DLE4">
    <property type="interactions" value="3444"/>
</dbReference>
<dbReference type="InterPro" id="IPR017923">
    <property type="entry name" value="TFIIS_N"/>
</dbReference>
<feature type="region of interest" description="Disordered" evidence="2">
    <location>
        <begin position="344"/>
        <end position="370"/>
    </location>
</feature>
<comment type="subcellular location">
    <subcellularLocation>
        <location evidence="1">Nucleus</location>
    </subcellularLocation>
</comment>
<dbReference type="SUPFAM" id="SSF47676">
    <property type="entry name" value="Conserved domain common to transcription factors TFIIS, elongin A, CRSP70"/>
    <property type="match status" value="1"/>
</dbReference>